<evidence type="ECO:0000259" key="1">
    <source>
        <dbReference type="Pfam" id="PF06983"/>
    </source>
</evidence>
<dbReference type="Gene3D" id="3.10.180.10">
    <property type="entry name" value="2,3-Dihydroxybiphenyl 1,2-Dioxygenase, domain 1"/>
    <property type="match status" value="1"/>
</dbReference>
<feature type="domain" description="PhnB-like" evidence="1">
    <location>
        <begin position="2"/>
        <end position="127"/>
    </location>
</feature>
<dbReference type="RefSeq" id="WP_147191619.1">
    <property type="nucleotide sequence ID" value="NZ_CP042435.1"/>
</dbReference>
<accession>A0A5B8VDD3</accession>
<protein>
    <submittedName>
        <fullName evidence="2">VOC family protein</fullName>
    </submittedName>
</protein>
<evidence type="ECO:0000313" key="3">
    <source>
        <dbReference type="Proteomes" id="UP000321533"/>
    </source>
</evidence>
<organism evidence="2 3">
    <name type="scientific">Panacibacter ginsenosidivorans</name>
    <dbReference type="NCBI Taxonomy" id="1813871"/>
    <lineage>
        <taxon>Bacteria</taxon>
        <taxon>Pseudomonadati</taxon>
        <taxon>Bacteroidota</taxon>
        <taxon>Chitinophagia</taxon>
        <taxon>Chitinophagales</taxon>
        <taxon>Chitinophagaceae</taxon>
        <taxon>Panacibacter</taxon>
    </lineage>
</organism>
<dbReference type="Pfam" id="PF06983">
    <property type="entry name" value="3-dmu-9_3-mt"/>
    <property type="match status" value="1"/>
</dbReference>
<dbReference type="PANTHER" id="PTHR33990:SF1">
    <property type="entry name" value="PROTEIN YJDN"/>
    <property type="match status" value="1"/>
</dbReference>
<dbReference type="EMBL" id="CP042435">
    <property type="protein sequence ID" value="QEC69003.1"/>
    <property type="molecule type" value="Genomic_DNA"/>
</dbReference>
<dbReference type="AlphaFoldDB" id="A0A5B8VDD3"/>
<dbReference type="CDD" id="cd06588">
    <property type="entry name" value="PhnB_like"/>
    <property type="match status" value="1"/>
</dbReference>
<evidence type="ECO:0000313" key="2">
    <source>
        <dbReference type="EMBL" id="QEC69003.1"/>
    </source>
</evidence>
<dbReference type="Proteomes" id="UP000321533">
    <property type="component" value="Chromosome"/>
</dbReference>
<gene>
    <name evidence="2" type="ORF">FRZ67_17435</name>
</gene>
<dbReference type="KEGG" id="pgin:FRZ67_17435"/>
<dbReference type="PANTHER" id="PTHR33990">
    <property type="entry name" value="PROTEIN YJDN-RELATED"/>
    <property type="match status" value="1"/>
</dbReference>
<sequence length="134" mass="15355">MKMNPYLIFEGNAEEVLNFYKDALGGVILMLSRYGDSPEKTDEEWKHKIIHSRLQFGDNLLMISDGFKGYKTEGKGNIQLSVEMDSEEQLHEVFNKMSEGGNVKMPVAKQFWGAHFGMLTDKFGVDWMFNYSLG</sequence>
<keyword evidence="3" id="KW-1185">Reference proteome</keyword>
<reference evidence="2 3" key="1">
    <citation type="journal article" date="2016" name="Int. J. Syst. Evol. Microbiol.">
        <title>Panacibacter ginsenosidivorans gen. nov., sp. nov., with ginsenoside converting activity isolated from soil of a ginseng field.</title>
        <authorList>
            <person name="Siddiqi M.Z."/>
            <person name="Muhammad Shafi S."/>
            <person name="Choi K.D."/>
            <person name="Im W.T."/>
        </authorList>
    </citation>
    <scope>NUCLEOTIDE SEQUENCE [LARGE SCALE GENOMIC DNA]</scope>
    <source>
        <strain evidence="2 3">Gsoil1550</strain>
    </source>
</reference>
<dbReference type="SUPFAM" id="SSF54593">
    <property type="entry name" value="Glyoxalase/Bleomycin resistance protein/Dihydroxybiphenyl dioxygenase"/>
    <property type="match status" value="1"/>
</dbReference>
<dbReference type="InterPro" id="IPR029068">
    <property type="entry name" value="Glyas_Bleomycin-R_OHBP_Dase"/>
</dbReference>
<proteinExistence type="predicted"/>
<dbReference type="InterPro" id="IPR028973">
    <property type="entry name" value="PhnB-like"/>
</dbReference>
<name>A0A5B8VDD3_9BACT</name>
<dbReference type="OrthoDB" id="9795306at2"/>